<protein>
    <submittedName>
        <fullName evidence="2">Uncharacterized protein</fullName>
    </submittedName>
</protein>
<organism evidence="2 3">
    <name type="scientific">Hymenobacter daecheongensis DSM 21074</name>
    <dbReference type="NCBI Taxonomy" id="1121955"/>
    <lineage>
        <taxon>Bacteria</taxon>
        <taxon>Pseudomonadati</taxon>
        <taxon>Bacteroidota</taxon>
        <taxon>Cytophagia</taxon>
        <taxon>Cytophagales</taxon>
        <taxon>Hymenobacteraceae</taxon>
        <taxon>Hymenobacter</taxon>
    </lineage>
</organism>
<evidence type="ECO:0000313" key="2">
    <source>
        <dbReference type="EMBL" id="SHJ76322.1"/>
    </source>
</evidence>
<dbReference type="STRING" id="1121955.SAMN02745146_0105"/>
<dbReference type="EMBL" id="FQYN01000010">
    <property type="protein sequence ID" value="SHJ76322.1"/>
    <property type="molecule type" value="Genomic_DNA"/>
</dbReference>
<evidence type="ECO:0000313" key="3">
    <source>
        <dbReference type="Proteomes" id="UP000184418"/>
    </source>
</evidence>
<name>A0A1M6LYS1_9BACT</name>
<proteinExistence type="predicted"/>
<evidence type="ECO:0000256" key="1">
    <source>
        <dbReference type="SAM" id="MobiDB-lite"/>
    </source>
</evidence>
<gene>
    <name evidence="2" type="ORF">SAMN02745146_0105</name>
</gene>
<dbReference type="RefSeq" id="WP_073112308.1">
    <property type="nucleotide sequence ID" value="NZ_FQYN01000010.1"/>
</dbReference>
<reference evidence="2 3" key="1">
    <citation type="submission" date="2016-11" db="EMBL/GenBank/DDBJ databases">
        <authorList>
            <person name="Jaros S."/>
            <person name="Januszkiewicz K."/>
            <person name="Wedrychowicz H."/>
        </authorList>
    </citation>
    <scope>NUCLEOTIDE SEQUENCE [LARGE SCALE GENOMIC DNA]</scope>
    <source>
        <strain evidence="2 3">DSM 21074</strain>
    </source>
</reference>
<dbReference type="AlphaFoldDB" id="A0A1M6LYS1"/>
<feature type="region of interest" description="Disordered" evidence="1">
    <location>
        <begin position="1"/>
        <end position="20"/>
    </location>
</feature>
<keyword evidence="3" id="KW-1185">Reference proteome</keyword>
<dbReference type="Proteomes" id="UP000184418">
    <property type="component" value="Unassembled WGS sequence"/>
</dbReference>
<accession>A0A1M6LYS1</accession>
<sequence>MAVHHHYRRNQEAPRATAPQPLIRFNLAGPGQSTITKTGQAVTGMVTAQGQSFLGEYDVTTVLAPELGNVPVLRCGYGASLFQPAGEYLPDTLYGDHARHVICYAKVPLGFNREVLGWGDTGTRQAFDLVSLLADAASSNYGIGIHQIANDGIKPQVPPRATERYVKYHIKYLPQSSGTQPQTGILSTLDGLNSDSIPLNLTTGGGLENPNRKGLRIGLGVNTGGLGGAAPIYIAHVEIHDRILTAAEELLHDNEWDPVYGYAN</sequence>